<dbReference type="PANTHER" id="PTHR10889:SF1">
    <property type="entry name" value="DEOXYRIBOSE-PHOSPHATE ALDOLASE"/>
    <property type="match status" value="1"/>
</dbReference>
<evidence type="ECO:0000256" key="1">
    <source>
        <dbReference type="ARBA" id="ARBA00010936"/>
    </source>
</evidence>
<dbReference type="Pfam" id="PF10961">
    <property type="entry name" value="SelK_SelG"/>
    <property type="match status" value="1"/>
</dbReference>
<evidence type="ECO:0000256" key="2">
    <source>
        <dbReference type="ARBA" id="ARBA00012515"/>
    </source>
</evidence>
<dbReference type="GO" id="GO:0016052">
    <property type="term" value="P:carbohydrate catabolic process"/>
    <property type="evidence" value="ECO:0007669"/>
    <property type="project" value="TreeGrafter"/>
</dbReference>
<comment type="similarity">
    <text evidence="1">Belongs to the DeoC/FbaB aldolase family. DeoC type 1 subfamily.</text>
</comment>
<keyword evidence="10" id="KW-1185">Reference proteome</keyword>
<dbReference type="Gene3D" id="3.20.20.70">
    <property type="entry name" value="Aldolase class I"/>
    <property type="match status" value="1"/>
</dbReference>
<sequence length="381" mass="40572">MSARPAKPTYFSNGEALQSPPFTVRLTRFIESVYYFLGLYFTTLLSLDSYAAAESSSFNINNQSNKYSTRPRWGGSTSRGGGGGGGGGGGPGPGPRRVGRVDDVRAPECTLHKPPSMSAIPTTDAEWAEKIANMKGKIPKRSLSQAPIPTQIHRTIDHTLLTTPVDPSQIDTLCKEALEYDFAAVCVRLEHVARAASHVKGSNTALACVVGFPEGTHPTAEKVREAQDAVAQGATELDMVIRYHLLKEGRYTEVYEDVLAVRKAAPAPIILKTILEASVLEEAQILDATIVCCLAGADYVKTSTGWNGGASVEQVKLMRLAADMCGCSCLIKASGGIRTAEALLRMLKAGAFRIGTSAGISIMKEIDEGEILEQGCGHAVA</sequence>
<name>A0A9W9S748_9EURO</name>
<dbReference type="EMBL" id="JAPZBT010000002">
    <property type="protein sequence ID" value="KAJ5372600.1"/>
    <property type="molecule type" value="Genomic_DNA"/>
</dbReference>
<dbReference type="GeneID" id="81461519"/>
<evidence type="ECO:0000256" key="5">
    <source>
        <dbReference type="ARBA" id="ARBA00023270"/>
    </source>
</evidence>
<protein>
    <recommendedName>
        <fullName evidence="2">deoxyribose-phosphate aldolase</fullName>
        <ecNumber evidence="2">4.1.2.4</ecNumber>
    </recommendedName>
    <alternativeName>
        <fullName evidence="6">2-deoxy-D-ribose 5-phosphate aldolase</fullName>
    </alternativeName>
</protein>
<dbReference type="NCBIfam" id="TIGR00126">
    <property type="entry name" value="deoC"/>
    <property type="match status" value="1"/>
</dbReference>
<evidence type="ECO:0000313" key="9">
    <source>
        <dbReference type="EMBL" id="KAJ5372600.1"/>
    </source>
</evidence>
<dbReference type="SMART" id="SM01133">
    <property type="entry name" value="DeoC"/>
    <property type="match status" value="1"/>
</dbReference>
<keyword evidence="5" id="KW-0704">Schiff base</keyword>
<dbReference type="CDD" id="cd00959">
    <property type="entry name" value="DeoC"/>
    <property type="match status" value="1"/>
</dbReference>
<dbReference type="InterPro" id="IPR024491">
    <property type="entry name" value="Se_SelK/SelG"/>
</dbReference>
<keyword evidence="3" id="KW-0963">Cytoplasm</keyword>
<dbReference type="OrthoDB" id="70823at2759"/>
<evidence type="ECO:0000256" key="3">
    <source>
        <dbReference type="ARBA" id="ARBA00022490"/>
    </source>
</evidence>
<dbReference type="PANTHER" id="PTHR10889">
    <property type="entry name" value="DEOXYRIBOSE-PHOSPHATE ALDOLASE"/>
    <property type="match status" value="1"/>
</dbReference>
<dbReference type="InterPro" id="IPR011343">
    <property type="entry name" value="DeoC"/>
</dbReference>
<keyword evidence="4" id="KW-0456">Lyase</keyword>
<dbReference type="InterPro" id="IPR028581">
    <property type="entry name" value="DeoC_typeI"/>
</dbReference>
<comment type="catalytic activity">
    <reaction evidence="7">
        <text>2-deoxy-D-ribose 5-phosphate = D-glyceraldehyde 3-phosphate + acetaldehyde</text>
        <dbReference type="Rhea" id="RHEA:12821"/>
        <dbReference type="ChEBI" id="CHEBI:15343"/>
        <dbReference type="ChEBI" id="CHEBI:59776"/>
        <dbReference type="ChEBI" id="CHEBI:62877"/>
        <dbReference type="EC" id="4.1.2.4"/>
    </reaction>
</comment>
<evidence type="ECO:0000256" key="6">
    <source>
        <dbReference type="ARBA" id="ARBA00032755"/>
    </source>
</evidence>
<dbReference type="GO" id="GO:0009264">
    <property type="term" value="P:deoxyribonucleotide catabolic process"/>
    <property type="evidence" value="ECO:0007669"/>
    <property type="project" value="InterPro"/>
</dbReference>
<comment type="caution">
    <text evidence="9">The sequence shown here is derived from an EMBL/GenBank/DDBJ whole genome shotgun (WGS) entry which is preliminary data.</text>
</comment>
<evidence type="ECO:0000256" key="4">
    <source>
        <dbReference type="ARBA" id="ARBA00023239"/>
    </source>
</evidence>
<dbReference type="SUPFAM" id="SSF51569">
    <property type="entry name" value="Aldolase"/>
    <property type="match status" value="1"/>
</dbReference>
<dbReference type="EC" id="4.1.2.4" evidence="2"/>
<dbReference type="RefSeq" id="XP_056578586.1">
    <property type="nucleotide sequence ID" value="XM_056722336.1"/>
</dbReference>
<evidence type="ECO:0000256" key="7">
    <source>
        <dbReference type="ARBA" id="ARBA00048791"/>
    </source>
</evidence>
<accession>A0A9W9S748</accession>
<dbReference type="Proteomes" id="UP001147752">
    <property type="component" value="Unassembled WGS sequence"/>
</dbReference>
<dbReference type="AlphaFoldDB" id="A0A9W9S748"/>
<feature type="region of interest" description="Disordered" evidence="8">
    <location>
        <begin position="61"/>
        <end position="100"/>
    </location>
</feature>
<reference evidence="9" key="2">
    <citation type="journal article" date="2023" name="IMA Fungus">
        <title>Comparative genomic study of the Penicillium genus elucidates a diverse pangenome and 15 lateral gene transfer events.</title>
        <authorList>
            <person name="Petersen C."/>
            <person name="Sorensen T."/>
            <person name="Nielsen M.R."/>
            <person name="Sondergaard T.E."/>
            <person name="Sorensen J.L."/>
            <person name="Fitzpatrick D.A."/>
            <person name="Frisvad J.C."/>
            <person name="Nielsen K.L."/>
        </authorList>
    </citation>
    <scope>NUCLEOTIDE SEQUENCE</scope>
    <source>
        <strain evidence="9">IBT 3081</strain>
    </source>
</reference>
<dbReference type="InterPro" id="IPR002915">
    <property type="entry name" value="DeoC/FbaB/LacD_aldolase"/>
</dbReference>
<feature type="compositionally biased region" description="Gly residues" evidence="8">
    <location>
        <begin position="77"/>
        <end position="91"/>
    </location>
</feature>
<dbReference type="FunFam" id="3.20.20.70:FF:000044">
    <property type="entry name" value="Deoxyribose-phosphate aldolase"/>
    <property type="match status" value="1"/>
</dbReference>
<dbReference type="Pfam" id="PF01791">
    <property type="entry name" value="DeoC"/>
    <property type="match status" value="1"/>
</dbReference>
<dbReference type="InterPro" id="IPR013785">
    <property type="entry name" value="Aldolase_TIM"/>
</dbReference>
<reference evidence="9" key="1">
    <citation type="submission" date="2022-12" db="EMBL/GenBank/DDBJ databases">
        <authorList>
            <person name="Petersen C."/>
        </authorList>
    </citation>
    <scope>NUCLEOTIDE SEQUENCE</scope>
    <source>
        <strain evidence="9">IBT 3081</strain>
    </source>
</reference>
<dbReference type="HAMAP" id="MF_00114">
    <property type="entry name" value="DeoC_type1"/>
    <property type="match status" value="1"/>
</dbReference>
<evidence type="ECO:0000313" key="10">
    <source>
        <dbReference type="Proteomes" id="UP001147752"/>
    </source>
</evidence>
<organism evidence="9 10">
    <name type="scientific">Penicillium concentricum</name>
    <dbReference type="NCBI Taxonomy" id="293559"/>
    <lineage>
        <taxon>Eukaryota</taxon>
        <taxon>Fungi</taxon>
        <taxon>Dikarya</taxon>
        <taxon>Ascomycota</taxon>
        <taxon>Pezizomycotina</taxon>
        <taxon>Eurotiomycetes</taxon>
        <taxon>Eurotiomycetidae</taxon>
        <taxon>Eurotiales</taxon>
        <taxon>Aspergillaceae</taxon>
        <taxon>Penicillium</taxon>
    </lineage>
</organism>
<gene>
    <name evidence="9" type="ORF">N7517_004606</name>
</gene>
<proteinExistence type="inferred from homology"/>
<evidence type="ECO:0000256" key="8">
    <source>
        <dbReference type="SAM" id="MobiDB-lite"/>
    </source>
</evidence>
<dbReference type="GO" id="GO:0005737">
    <property type="term" value="C:cytoplasm"/>
    <property type="evidence" value="ECO:0007669"/>
    <property type="project" value="InterPro"/>
</dbReference>
<dbReference type="GO" id="GO:0004139">
    <property type="term" value="F:deoxyribose-phosphate aldolase activity"/>
    <property type="evidence" value="ECO:0007669"/>
    <property type="project" value="UniProtKB-EC"/>
</dbReference>